<proteinExistence type="predicted"/>
<evidence type="ECO:0000313" key="3">
    <source>
        <dbReference type="Proteomes" id="UP001286313"/>
    </source>
</evidence>
<reference evidence="2" key="1">
    <citation type="submission" date="2023-10" db="EMBL/GenBank/DDBJ databases">
        <title>Genome assemblies of two species of porcelain crab, Petrolisthes cinctipes and Petrolisthes manimaculis (Anomura: Porcellanidae).</title>
        <authorList>
            <person name="Angst P."/>
        </authorList>
    </citation>
    <scope>NUCLEOTIDE SEQUENCE</scope>
    <source>
        <strain evidence="2">PB745_01</strain>
        <tissue evidence="2">Gill</tissue>
    </source>
</reference>
<feature type="region of interest" description="Disordered" evidence="1">
    <location>
        <begin position="65"/>
        <end position="87"/>
    </location>
</feature>
<feature type="compositionally biased region" description="Basic residues" evidence="1">
    <location>
        <begin position="73"/>
        <end position="87"/>
    </location>
</feature>
<accession>A0AAE1K647</accession>
<organism evidence="2 3">
    <name type="scientific">Petrolisthes cinctipes</name>
    <name type="common">Flat porcelain crab</name>
    <dbReference type="NCBI Taxonomy" id="88211"/>
    <lineage>
        <taxon>Eukaryota</taxon>
        <taxon>Metazoa</taxon>
        <taxon>Ecdysozoa</taxon>
        <taxon>Arthropoda</taxon>
        <taxon>Crustacea</taxon>
        <taxon>Multicrustacea</taxon>
        <taxon>Malacostraca</taxon>
        <taxon>Eumalacostraca</taxon>
        <taxon>Eucarida</taxon>
        <taxon>Decapoda</taxon>
        <taxon>Pleocyemata</taxon>
        <taxon>Anomura</taxon>
        <taxon>Galatheoidea</taxon>
        <taxon>Porcellanidae</taxon>
        <taxon>Petrolisthes</taxon>
    </lineage>
</organism>
<dbReference type="AlphaFoldDB" id="A0AAE1K647"/>
<gene>
    <name evidence="2" type="ORF">Pcinc_030392</name>
</gene>
<sequence length="87" mass="10203">MQYQILSTQQQLNNSDTTSLLRQALLAALLGHLSDHHDKELFNEMEFYDDYDTYGHYTSHLETYRSYQGDKANRHKGSSNKVKRGYD</sequence>
<evidence type="ECO:0000256" key="1">
    <source>
        <dbReference type="SAM" id="MobiDB-lite"/>
    </source>
</evidence>
<comment type="caution">
    <text evidence="2">The sequence shown here is derived from an EMBL/GenBank/DDBJ whole genome shotgun (WGS) entry which is preliminary data.</text>
</comment>
<evidence type="ECO:0000313" key="2">
    <source>
        <dbReference type="EMBL" id="KAK3863873.1"/>
    </source>
</evidence>
<dbReference type="Proteomes" id="UP001286313">
    <property type="component" value="Unassembled WGS sequence"/>
</dbReference>
<protein>
    <submittedName>
        <fullName evidence="2">Uncharacterized protein</fullName>
    </submittedName>
</protein>
<name>A0AAE1K647_PETCI</name>
<keyword evidence="3" id="KW-1185">Reference proteome</keyword>
<dbReference type="EMBL" id="JAWQEG010003916">
    <property type="protein sequence ID" value="KAK3863873.1"/>
    <property type="molecule type" value="Genomic_DNA"/>
</dbReference>